<dbReference type="Proteomes" id="UP000095767">
    <property type="component" value="Unassembled WGS sequence"/>
</dbReference>
<evidence type="ECO:0000313" key="1">
    <source>
        <dbReference type="EMBL" id="OEL38812.1"/>
    </source>
</evidence>
<sequence>LVSASHLDPVISHL</sequence>
<reference evidence="1 2" key="1">
    <citation type="submission" date="2016-09" db="EMBL/GenBank/DDBJ databases">
        <title>The draft genome of Dichanthelium oligosanthes: A C3 panicoid grass species.</title>
        <authorList>
            <person name="Studer A.J."/>
            <person name="Schnable J.C."/>
            <person name="Brutnell T.P."/>
        </authorList>
    </citation>
    <scope>NUCLEOTIDE SEQUENCE [LARGE SCALE GENOMIC DNA]</scope>
    <source>
        <strain evidence="2">cv. Kellogg 1175</strain>
        <tissue evidence="1">Leaf</tissue>
    </source>
</reference>
<proteinExistence type="predicted"/>
<protein>
    <submittedName>
        <fullName evidence="1">Uncharacterized protein</fullName>
    </submittedName>
</protein>
<organism evidence="1 2">
    <name type="scientific">Dichanthelium oligosanthes</name>
    <dbReference type="NCBI Taxonomy" id="888268"/>
    <lineage>
        <taxon>Eukaryota</taxon>
        <taxon>Viridiplantae</taxon>
        <taxon>Streptophyta</taxon>
        <taxon>Embryophyta</taxon>
        <taxon>Tracheophyta</taxon>
        <taxon>Spermatophyta</taxon>
        <taxon>Magnoliopsida</taxon>
        <taxon>Liliopsida</taxon>
        <taxon>Poales</taxon>
        <taxon>Poaceae</taxon>
        <taxon>PACMAD clade</taxon>
        <taxon>Panicoideae</taxon>
        <taxon>Panicodae</taxon>
        <taxon>Paniceae</taxon>
        <taxon>Dichantheliinae</taxon>
        <taxon>Dichanthelium</taxon>
    </lineage>
</organism>
<feature type="non-terminal residue" evidence="1">
    <location>
        <position position="1"/>
    </location>
</feature>
<accession>A0A1E5WN43</accession>
<gene>
    <name evidence="1" type="ORF">BAE44_0000176</name>
</gene>
<keyword evidence="2" id="KW-1185">Reference proteome</keyword>
<dbReference type="EMBL" id="LWDX02000351">
    <property type="protein sequence ID" value="OEL38812.1"/>
    <property type="molecule type" value="Genomic_DNA"/>
</dbReference>
<comment type="caution">
    <text evidence="1">The sequence shown here is derived from an EMBL/GenBank/DDBJ whole genome shotgun (WGS) entry which is preliminary data.</text>
</comment>
<evidence type="ECO:0000313" key="2">
    <source>
        <dbReference type="Proteomes" id="UP000095767"/>
    </source>
</evidence>
<name>A0A1E5WN43_9POAL</name>